<dbReference type="OrthoDB" id="10581186at2759"/>
<feature type="compositionally biased region" description="Low complexity" evidence="1">
    <location>
        <begin position="1148"/>
        <end position="1162"/>
    </location>
</feature>
<feature type="compositionally biased region" description="Polar residues" evidence="1">
    <location>
        <begin position="869"/>
        <end position="880"/>
    </location>
</feature>
<feature type="region of interest" description="Disordered" evidence="1">
    <location>
        <begin position="395"/>
        <end position="418"/>
    </location>
</feature>
<protein>
    <submittedName>
        <fullName evidence="2">Uncharacterized protein</fullName>
    </submittedName>
</protein>
<feature type="compositionally biased region" description="Polar residues" evidence="1">
    <location>
        <begin position="819"/>
        <end position="850"/>
    </location>
</feature>
<evidence type="ECO:0000313" key="3">
    <source>
        <dbReference type="Proteomes" id="UP000187283"/>
    </source>
</evidence>
<feature type="compositionally biased region" description="Low complexity" evidence="1">
    <location>
        <begin position="276"/>
        <end position="296"/>
    </location>
</feature>
<feature type="compositionally biased region" description="Polar residues" evidence="1">
    <location>
        <begin position="405"/>
        <end position="418"/>
    </location>
</feature>
<dbReference type="AlphaFoldDB" id="A0A1R1XSB4"/>
<evidence type="ECO:0000313" key="2">
    <source>
        <dbReference type="EMBL" id="OMJ17511.1"/>
    </source>
</evidence>
<feature type="region of interest" description="Disordered" evidence="1">
    <location>
        <begin position="326"/>
        <end position="355"/>
    </location>
</feature>
<dbReference type="Proteomes" id="UP000187283">
    <property type="component" value="Unassembled WGS sequence"/>
</dbReference>
<feature type="compositionally biased region" description="Polar residues" evidence="1">
    <location>
        <begin position="691"/>
        <end position="712"/>
    </location>
</feature>
<name>A0A1R1XSB4_9FUNG</name>
<feature type="region of interest" description="Disordered" evidence="1">
    <location>
        <begin position="1148"/>
        <end position="1168"/>
    </location>
</feature>
<feature type="compositionally biased region" description="Low complexity" evidence="1">
    <location>
        <begin position="247"/>
        <end position="262"/>
    </location>
</feature>
<feature type="region of interest" description="Disordered" evidence="1">
    <location>
        <begin position="815"/>
        <end position="880"/>
    </location>
</feature>
<gene>
    <name evidence="2" type="ORF">AYI70_g5931</name>
</gene>
<dbReference type="EMBL" id="LSSN01002027">
    <property type="protein sequence ID" value="OMJ17511.1"/>
    <property type="molecule type" value="Genomic_DNA"/>
</dbReference>
<feature type="region of interest" description="Disordered" evidence="1">
    <location>
        <begin position="690"/>
        <end position="712"/>
    </location>
</feature>
<sequence length="1209" mass="135064">MENTAHFPALSLLPIGSDVLITDYDVENVPVKDFWYSLEVTASEYSQDINLASKLPNFNLDVFNSTSSSPYSIKRSYMHFALLYLKIETIFGKDAKSSFKISKRLSKNKSIASSGAVNDSFKNDDIKQLLNSLFFDIGNYNIKISDPVTQFFGPWESDLPFINSFKKSKKFRIPTLAFESNQKSRRNNILSYFPITPIPDNFVDLNDEHEAKDQSNNSTSKFNNSLYQNLQDLTKDYYYDFSDTSISSNKSPPKNSSQPSTNAFSSPLNINPFSQNSSPPEKNNNLSPSSSKNSFSYKKENLSDKPSTPNFFKRFLASPEIQNLKHTYSLKSSSRKNKHSPTKSNSDIKDISSPAKKNKDHYISLNVITRNNLIDWSNELNSIISNDYSNLESSSLTSSPFASPDPTSSTPTKAANQTISENQLIATKILESNFSSENLFSNQRFSIESTPENISSLITSSKNITGRPSNSFDSPANDPDYLNAIIDDKSLNPLVQELYIDQNLVDSALTSYTPSKTSLKDLLNLNPNLFNFISSNNDLYVSKIILSYTKSKRVLTTNSAIRINQLLLSKIDLPVLKLFFNIASSPNSNQTSFPPTVLSIEDVYTQIQNMSLVNQQLNDLSISSENKSFPINKNSITREYFKKLNELKYSEPNDYVNQNSSLSQSPQNLKSSFTSISSFVSDDIYHENILSDPSTRNPSGNSNKYSNIDNNSYSPKTKINALSYQTDNHQNFNPENDLDLLPSPKSASHFYIGNNSRESLISINKALVELPTNQNTIKSSLGYHNLDSSKIPMSNPNSENSFYAYQMSKVDPIAPELSLPTQHPTPSPDKNSPKLSRNPTTTKLNDSIVSIKSLKDLKRHKSYSLKPEPSSQNNFKKNNSLSQISETNGIGLLRTFSLKTKKAVFGTIKVKPSKGTLETHKTVAFSKSSSDNSNSASSTENYQSAVGPRKFIAKEAYSNSRDSKAIFAEMERQLSVRHKLFNQREKVVSANYLNSYITPLPGLTDSHLNSLKFGSSAKKSKFLVTSPDYKSSLLRNDIIHFKFIIGENCSIIIPFPTSVSFLSVREKMISKFYDSGLALSKLKRLVMAVNLNTPNKITFIENSVTFKETIQQFCKLNTQSDHPITLSESKSNFDSIKMSSSTVDSFKNSNSSLTCSKNSNSSFTSVKNSDSNIEPINIKSSISGDIDNTNTFNSSSSKLDTTNIDRTNC</sequence>
<accession>A0A1R1XSB4</accession>
<feature type="region of interest" description="Disordered" evidence="1">
    <location>
        <begin position="247"/>
        <end position="305"/>
    </location>
</feature>
<feature type="compositionally biased region" description="Polar residues" evidence="1">
    <location>
        <begin position="263"/>
        <end position="275"/>
    </location>
</feature>
<evidence type="ECO:0000256" key="1">
    <source>
        <dbReference type="SAM" id="MobiDB-lite"/>
    </source>
</evidence>
<keyword evidence="3" id="KW-1185">Reference proteome</keyword>
<comment type="caution">
    <text evidence="2">The sequence shown here is derived from an EMBL/GenBank/DDBJ whole genome shotgun (WGS) entry which is preliminary data.</text>
</comment>
<organism evidence="2 3">
    <name type="scientific">Smittium culicis</name>
    <dbReference type="NCBI Taxonomy" id="133412"/>
    <lineage>
        <taxon>Eukaryota</taxon>
        <taxon>Fungi</taxon>
        <taxon>Fungi incertae sedis</taxon>
        <taxon>Zoopagomycota</taxon>
        <taxon>Kickxellomycotina</taxon>
        <taxon>Harpellomycetes</taxon>
        <taxon>Harpellales</taxon>
        <taxon>Legeriomycetaceae</taxon>
        <taxon>Smittium</taxon>
    </lineage>
</organism>
<reference evidence="2 3" key="1">
    <citation type="submission" date="2017-01" db="EMBL/GenBank/DDBJ databases">
        <authorList>
            <person name="Mah S.A."/>
            <person name="Swanson W.J."/>
            <person name="Moy G.W."/>
            <person name="Vacquier V.D."/>
        </authorList>
    </citation>
    <scope>NUCLEOTIDE SEQUENCE [LARGE SCALE GENOMIC DNA]</scope>
    <source>
        <strain evidence="2 3">GSMNP</strain>
    </source>
</reference>
<proteinExistence type="predicted"/>
<feature type="non-terminal residue" evidence="2">
    <location>
        <position position="1209"/>
    </location>
</feature>